<feature type="region of interest" description="Disordered" evidence="6">
    <location>
        <begin position="579"/>
        <end position="913"/>
    </location>
</feature>
<dbReference type="InterPro" id="IPR016024">
    <property type="entry name" value="ARM-type_fold"/>
</dbReference>
<comment type="similarity">
    <text evidence="2">Belongs to the CWC22 family.</text>
</comment>
<dbReference type="SMART" id="SM00543">
    <property type="entry name" value="MIF4G"/>
    <property type="match status" value="1"/>
</dbReference>
<keyword evidence="5" id="KW-0539">Nucleus</keyword>
<dbReference type="GO" id="GO:0003723">
    <property type="term" value="F:RNA binding"/>
    <property type="evidence" value="ECO:0007669"/>
    <property type="project" value="InterPro"/>
</dbReference>
<feature type="compositionally biased region" description="Acidic residues" evidence="6">
    <location>
        <begin position="318"/>
        <end position="344"/>
    </location>
</feature>
<feature type="compositionally biased region" description="Basic residues" evidence="6">
    <location>
        <begin position="620"/>
        <end position="635"/>
    </location>
</feature>
<dbReference type="GO" id="GO:0000398">
    <property type="term" value="P:mRNA splicing, via spliceosome"/>
    <property type="evidence" value="ECO:0007669"/>
    <property type="project" value="TreeGrafter"/>
</dbReference>
<comment type="subcellular location">
    <subcellularLocation>
        <location evidence="1">Nucleus</location>
    </subcellularLocation>
</comment>
<feature type="compositionally biased region" description="Basic and acidic residues" evidence="6">
    <location>
        <begin position="900"/>
        <end position="913"/>
    </location>
</feature>
<sequence length="913" mass="106340">MPITSTSPNNVNPTNENEKDQIDPELGITEKEKQALLGRAGGVYIPPHKLKLLQAKVTNKNTDLFQRMSWEALKKSINGLINKVNTANIKMIVPELFQENLIRGRGLLCKSIMKAQQASLPFTPVYAALIAVINTKFPNIGELLLSRLIMQFKRAYKRNDKTVCIAVTKFLAGLFNQKIVHEIIALQLLTLLLERPTDDSVEVAVSFLRDTGSYLTDVSSKATNSIFERFRAILHEGVIDKRTQYMVEVLFQVRRDKFSENPAIEKGLDLVEEEEQITHFVSLDEDYKSEEMLNIYKFDKDFIESEEKYEKIKKEILGDDSDDESEQGSDESDESEDEVDEANENDNQKKLQIIDETNTNVVNLRRAIYLTIMSSLNFEECSHKLMKLNLREEDQMELCNMIIECCSQERTYLNFYGLIGERYAKFSQVWAEHFCTCFEETYKTIHRFETNRLRNIGKYFSHLLSSDAITWQVFSLVKLTEQDTTSSSRIFIKILFQELVEALGLVNLKKRLQDPTMIITVQTESGTIVRGAFDGLFPKDNPRNTRFAINYFTSIGLGGLTEDLREHLKNAPKLIMAQQREGVESDTDSDSSSDSSSSSSSSSDSSSSDSSSSDEDEKSRKRKSTKDSPRRRKSVSPRDERRGGDRRKRSESPRDRRRKSEVSPKDERRGEDRRKRSESPRDRRRKKSDSPKSNRRSGISPREDRRRSAVFQREDKRRSDISPREEKRRSDISPRENGRRSDISPREDRRRSDISPREDRRRSDISPKDQKKRGEVSPRSHRRRPDLSPREKRREDRSSRRDEVSSPRERKSRQESPRRRDLLSPPKKRRAEEEPRKPSEKSSSRHRSNSRERGRDDEDYKKRSSRYNSPSSRREENNGEKRRKVEEDVSERRQRNRSNSSDRGDDNRRRKRD</sequence>
<dbReference type="EMBL" id="JADGJW010000653">
    <property type="protein sequence ID" value="KAJ3214051.1"/>
    <property type="molecule type" value="Genomic_DNA"/>
</dbReference>
<evidence type="ECO:0000256" key="1">
    <source>
        <dbReference type="ARBA" id="ARBA00004123"/>
    </source>
</evidence>
<feature type="compositionally biased region" description="Basic and acidic residues" evidence="6">
    <location>
        <begin position="701"/>
        <end position="778"/>
    </location>
</feature>
<dbReference type="InterPro" id="IPR003890">
    <property type="entry name" value="MIF4G-like_typ-3"/>
</dbReference>
<gene>
    <name evidence="8" type="primary">CWC22</name>
    <name evidence="8" type="ORF">HK099_007054</name>
</gene>
<feature type="compositionally biased region" description="Low complexity" evidence="6">
    <location>
        <begin position="1"/>
        <end position="15"/>
    </location>
</feature>
<dbReference type="SMART" id="SM00544">
    <property type="entry name" value="MA3"/>
    <property type="match status" value="1"/>
</dbReference>
<accession>A0AAD5XTW7</accession>
<dbReference type="FunFam" id="1.25.40.180:FF:000004">
    <property type="entry name" value="pre-mRNA-splicing factor CWC22 homolog"/>
    <property type="match status" value="1"/>
</dbReference>
<protein>
    <submittedName>
        <fullName evidence="8">Pre-mRNA-splicing factor cwc22</fullName>
    </submittedName>
</protein>
<organism evidence="8 9">
    <name type="scientific">Clydaea vesicula</name>
    <dbReference type="NCBI Taxonomy" id="447962"/>
    <lineage>
        <taxon>Eukaryota</taxon>
        <taxon>Fungi</taxon>
        <taxon>Fungi incertae sedis</taxon>
        <taxon>Chytridiomycota</taxon>
        <taxon>Chytridiomycota incertae sedis</taxon>
        <taxon>Chytridiomycetes</taxon>
        <taxon>Lobulomycetales</taxon>
        <taxon>Lobulomycetaceae</taxon>
        <taxon>Clydaea</taxon>
    </lineage>
</organism>
<dbReference type="GO" id="GO:0071013">
    <property type="term" value="C:catalytic step 2 spliceosome"/>
    <property type="evidence" value="ECO:0007669"/>
    <property type="project" value="TreeGrafter"/>
</dbReference>
<evidence type="ECO:0000256" key="5">
    <source>
        <dbReference type="ARBA" id="ARBA00023242"/>
    </source>
</evidence>
<feature type="compositionally biased region" description="Basic and acidic residues" evidence="6">
    <location>
        <begin position="785"/>
        <end position="822"/>
    </location>
</feature>
<reference evidence="8" key="1">
    <citation type="submission" date="2020-05" db="EMBL/GenBank/DDBJ databases">
        <title>Phylogenomic resolution of chytrid fungi.</title>
        <authorList>
            <person name="Stajich J.E."/>
            <person name="Amses K."/>
            <person name="Simmons R."/>
            <person name="Seto K."/>
            <person name="Myers J."/>
            <person name="Bonds A."/>
            <person name="Quandt C.A."/>
            <person name="Barry K."/>
            <person name="Liu P."/>
            <person name="Grigoriev I."/>
            <person name="Longcore J.E."/>
            <person name="James T.Y."/>
        </authorList>
    </citation>
    <scope>NUCLEOTIDE SEQUENCE</scope>
    <source>
        <strain evidence="8">JEL0476</strain>
    </source>
</reference>
<evidence type="ECO:0000313" key="9">
    <source>
        <dbReference type="Proteomes" id="UP001211065"/>
    </source>
</evidence>
<feature type="compositionally biased region" description="Basic and acidic residues" evidence="6">
    <location>
        <begin position="16"/>
        <end position="25"/>
    </location>
</feature>
<dbReference type="PANTHER" id="PTHR18034:SF3">
    <property type="entry name" value="PRE-MRNA-SPLICING FACTOR CWC22 HOMOLOG"/>
    <property type="match status" value="1"/>
</dbReference>
<feature type="compositionally biased region" description="Basic and acidic residues" evidence="6">
    <location>
        <begin position="830"/>
        <end position="862"/>
    </location>
</feature>
<evidence type="ECO:0000256" key="6">
    <source>
        <dbReference type="SAM" id="MobiDB-lite"/>
    </source>
</evidence>
<dbReference type="AlphaFoldDB" id="A0AAD5XTW7"/>
<dbReference type="PANTHER" id="PTHR18034">
    <property type="entry name" value="CELL CYCLE CONTROL PROTEIN CWF22-RELATED"/>
    <property type="match status" value="1"/>
</dbReference>
<dbReference type="InterPro" id="IPR003891">
    <property type="entry name" value="Initiation_fac_eIF4g_MI"/>
</dbReference>
<dbReference type="PROSITE" id="PS51366">
    <property type="entry name" value="MI"/>
    <property type="match status" value="1"/>
</dbReference>
<dbReference type="Proteomes" id="UP001211065">
    <property type="component" value="Unassembled WGS sequence"/>
</dbReference>
<evidence type="ECO:0000313" key="8">
    <source>
        <dbReference type="EMBL" id="KAJ3214051.1"/>
    </source>
</evidence>
<evidence type="ECO:0000256" key="4">
    <source>
        <dbReference type="ARBA" id="ARBA00023187"/>
    </source>
</evidence>
<evidence type="ECO:0000256" key="3">
    <source>
        <dbReference type="ARBA" id="ARBA00022664"/>
    </source>
</evidence>
<proteinExistence type="inferred from homology"/>
<evidence type="ECO:0000259" key="7">
    <source>
        <dbReference type="PROSITE" id="PS51366"/>
    </source>
</evidence>
<feature type="compositionally biased region" description="Basic and acidic residues" evidence="6">
    <location>
        <begin position="636"/>
        <end position="681"/>
    </location>
</feature>
<feature type="compositionally biased region" description="Basic and acidic residues" evidence="6">
    <location>
        <begin position="872"/>
        <end position="893"/>
    </location>
</feature>
<comment type="caution">
    <text evidence="8">The sequence shown here is derived from an EMBL/GenBank/DDBJ whole genome shotgun (WGS) entry which is preliminary data.</text>
</comment>
<keyword evidence="9" id="KW-1185">Reference proteome</keyword>
<dbReference type="SUPFAM" id="SSF48371">
    <property type="entry name" value="ARM repeat"/>
    <property type="match status" value="1"/>
</dbReference>
<feature type="domain" description="MI" evidence="7">
    <location>
        <begin position="363"/>
        <end position="479"/>
    </location>
</feature>
<feature type="region of interest" description="Disordered" evidence="6">
    <location>
        <begin position="1"/>
        <end position="25"/>
    </location>
</feature>
<keyword evidence="3" id="KW-0507">mRNA processing</keyword>
<evidence type="ECO:0000256" key="2">
    <source>
        <dbReference type="ARBA" id="ARBA00006856"/>
    </source>
</evidence>
<dbReference type="InterPro" id="IPR050781">
    <property type="entry name" value="CWC22_splicing_factor"/>
</dbReference>
<feature type="region of interest" description="Disordered" evidence="6">
    <location>
        <begin position="314"/>
        <end position="351"/>
    </location>
</feature>
<name>A0AAD5XTW7_9FUNG</name>
<dbReference type="Gene3D" id="1.25.40.180">
    <property type="match status" value="1"/>
</dbReference>
<feature type="compositionally biased region" description="Low complexity" evidence="6">
    <location>
        <begin position="592"/>
        <end position="611"/>
    </location>
</feature>
<dbReference type="Pfam" id="PF02847">
    <property type="entry name" value="MA3"/>
    <property type="match status" value="1"/>
</dbReference>
<keyword evidence="4" id="KW-0508">mRNA splicing</keyword>